<evidence type="ECO:0000259" key="1">
    <source>
        <dbReference type="Pfam" id="PF01593"/>
    </source>
</evidence>
<evidence type="ECO:0000313" key="2">
    <source>
        <dbReference type="EMBL" id="TCT04881.1"/>
    </source>
</evidence>
<gene>
    <name evidence="2" type="ORF">EDC26_11198</name>
</gene>
<evidence type="ECO:0000313" key="3">
    <source>
        <dbReference type="Proteomes" id="UP000295525"/>
    </source>
</evidence>
<dbReference type="InterPro" id="IPR050464">
    <property type="entry name" value="Zeta_carotene_desat/Oxidored"/>
</dbReference>
<dbReference type="Pfam" id="PF01593">
    <property type="entry name" value="Amino_oxidase"/>
    <property type="match status" value="1"/>
</dbReference>
<sequence length="453" mass="49628">MKIAVIGAGWAGLSAAIYLQRSGHQPVVFEAARTLGGRARSVQSPPLNATIDNGQHILLGAYTETWALMRELQIPLESRLQRLRLSLQAADGSFRLKAALLPAPLHLLGGILVARGLSVTERVRLITLMQNLRDRGWVVPASATVGDWLRAGRQSDSVVRRFWRPLCLATLNTPIEQACAQLLANVLRDSLGGARGACDIMLPRVRLSELWPTRAAEKLDLRYGQAVRHLNRLSTHVEVEGERFDAALIATNAPSALRLLKHDAPSSAGDAYLTQLAALRYNPIVTVTLELERAWKPPAPMLMLYDYPEKCQFGQWLFDGSVAENPSKKIPGPGPTRTNPRIEGQRSMLTVVISDARSLEQHAQADIVAGILEQMREQIQGFPALPPVRGHATIIEKRATFAATPDLARPENATPWPRVWIAGDYTDTGYPAVLEGAVRSGKRAAELIAAYFS</sequence>
<dbReference type="Proteomes" id="UP000295525">
    <property type="component" value="Unassembled WGS sequence"/>
</dbReference>
<dbReference type="GO" id="GO:0016491">
    <property type="term" value="F:oxidoreductase activity"/>
    <property type="evidence" value="ECO:0007669"/>
    <property type="project" value="InterPro"/>
</dbReference>
<reference evidence="2 3" key="1">
    <citation type="submission" date="2019-03" db="EMBL/GenBank/DDBJ databases">
        <title>Genomic Encyclopedia of Type Strains, Phase IV (KMG-IV): sequencing the most valuable type-strain genomes for metagenomic binning, comparative biology and taxonomic classification.</title>
        <authorList>
            <person name="Goeker M."/>
        </authorList>
    </citation>
    <scope>NUCLEOTIDE SEQUENCE [LARGE SCALE GENOMIC DNA]</scope>
    <source>
        <strain evidence="2 3">DSM 24591</strain>
    </source>
</reference>
<dbReference type="InterPro" id="IPR036188">
    <property type="entry name" value="FAD/NAD-bd_sf"/>
</dbReference>
<dbReference type="RefSeq" id="WP_132583685.1">
    <property type="nucleotide sequence ID" value="NZ_SMAJ01000011.1"/>
</dbReference>
<dbReference type="Gene3D" id="3.50.50.60">
    <property type="entry name" value="FAD/NAD(P)-binding domain"/>
    <property type="match status" value="1"/>
</dbReference>
<keyword evidence="3" id="KW-1185">Reference proteome</keyword>
<name>A0A4R3LW85_9BURK</name>
<dbReference type="InterPro" id="IPR002937">
    <property type="entry name" value="Amino_oxidase"/>
</dbReference>
<organism evidence="2 3">
    <name type="scientific">Paralcaligenes ureilyticus</name>
    <dbReference type="NCBI Taxonomy" id="627131"/>
    <lineage>
        <taxon>Bacteria</taxon>
        <taxon>Pseudomonadati</taxon>
        <taxon>Pseudomonadota</taxon>
        <taxon>Betaproteobacteria</taxon>
        <taxon>Burkholderiales</taxon>
        <taxon>Alcaligenaceae</taxon>
        <taxon>Paralcaligenes</taxon>
    </lineage>
</organism>
<dbReference type="AlphaFoldDB" id="A0A4R3LW85"/>
<dbReference type="PANTHER" id="PTHR42923">
    <property type="entry name" value="PROTOPORPHYRINOGEN OXIDASE"/>
    <property type="match status" value="1"/>
</dbReference>
<dbReference type="SUPFAM" id="SSF51905">
    <property type="entry name" value="FAD/NAD(P)-binding domain"/>
    <property type="match status" value="1"/>
</dbReference>
<dbReference type="PANTHER" id="PTHR42923:SF47">
    <property type="entry name" value="BLR3003 PROTEIN"/>
    <property type="match status" value="1"/>
</dbReference>
<comment type="caution">
    <text evidence="2">The sequence shown here is derived from an EMBL/GenBank/DDBJ whole genome shotgun (WGS) entry which is preliminary data.</text>
</comment>
<protein>
    <submittedName>
        <fullName evidence="2">Squalene-associated FAD-dependent desaturase</fullName>
    </submittedName>
</protein>
<feature type="domain" description="Amine oxidase" evidence="1">
    <location>
        <begin position="11"/>
        <end position="448"/>
    </location>
</feature>
<proteinExistence type="predicted"/>
<dbReference type="NCBIfam" id="TIGR03467">
    <property type="entry name" value="HpnE"/>
    <property type="match status" value="1"/>
</dbReference>
<dbReference type="InterPro" id="IPR017830">
    <property type="entry name" value="SQase_HpnE"/>
</dbReference>
<dbReference type="OrthoDB" id="7849608at2"/>
<dbReference type="EMBL" id="SMAJ01000011">
    <property type="protein sequence ID" value="TCT04881.1"/>
    <property type="molecule type" value="Genomic_DNA"/>
</dbReference>
<accession>A0A4R3LW85</accession>